<dbReference type="InterPro" id="IPR011723">
    <property type="entry name" value="Znf/thioredoxin_put"/>
</dbReference>
<evidence type="ECO:0000313" key="4">
    <source>
        <dbReference type="Proteomes" id="UP001218412"/>
    </source>
</evidence>
<dbReference type="Pfam" id="PF13717">
    <property type="entry name" value="Zn_ribbon_4"/>
    <property type="match status" value="1"/>
</dbReference>
<feature type="compositionally biased region" description="Basic and acidic residues" evidence="1">
    <location>
        <begin position="72"/>
        <end position="81"/>
    </location>
</feature>
<dbReference type="Proteomes" id="UP001218412">
    <property type="component" value="Chromosome"/>
</dbReference>
<organism evidence="3 4">
    <name type="scientific">Paracoccus stylophorae</name>
    <dbReference type="NCBI Taxonomy" id="659350"/>
    <lineage>
        <taxon>Bacteria</taxon>
        <taxon>Pseudomonadati</taxon>
        <taxon>Pseudomonadota</taxon>
        <taxon>Alphaproteobacteria</taxon>
        <taxon>Rhodobacterales</taxon>
        <taxon>Paracoccaceae</taxon>
        <taxon>Paracoccus</taxon>
    </lineage>
</organism>
<proteinExistence type="predicted"/>
<feature type="domain" description="Zinc finger/thioredoxin putative" evidence="2">
    <location>
        <begin position="6"/>
        <end position="38"/>
    </location>
</feature>
<evidence type="ECO:0000313" key="3">
    <source>
        <dbReference type="EMBL" id="WCR11441.1"/>
    </source>
</evidence>
<reference evidence="3 4" key="1">
    <citation type="submission" date="2021-01" db="EMBL/GenBank/DDBJ databases">
        <title>Biogeographic distribution of Paracoccus.</title>
        <authorList>
            <person name="Hollensteiner J."/>
            <person name="Leineberger J."/>
            <person name="Brinkhoff T."/>
            <person name="Daniel R."/>
        </authorList>
    </citation>
    <scope>NUCLEOTIDE SEQUENCE [LARGE SCALE GENOMIC DNA]</scope>
    <source>
        <strain evidence="3 4">LMG25392</strain>
    </source>
</reference>
<dbReference type="RefSeq" id="WP_272859545.1">
    <property type="nucleotide sequence ID" value="NZ_CP067134.1"/>
</dbReference>
<name>A0ABY7SWW9_9RHOB</name>
<sequence>MAEIRLICPGCAAEYLLPEGTIPARGRQVECTACGQVWQATPGDRPPDLPQARPKAGAEQLSYTLAFGESAKVQRDPDRTGDASQSGSAAAAPAAKLSRRVPESVLSILRDEVEHERRARAAETGTDTGTQDGNRPARHESTAHATGIDWPATTVTDTPASGAGSTRPAPDRVPAPSDPEAQPVVAPAGATRAMVGAPFPQPDPAVDLDLPKPAGTAPAAPDTPFQPAMPVPADGPSGYRTGFGLAVAIAATGLVLYLLAPAMSDAGPVGAAMQDLRAFVDQGRLWLQSGIFGRSA</sequence>
<feature type="compositionally biased region" description="Basic and acidic residues" evidence="1">
    <location>
        <begin position="109"/>
        <end position="121"/>
    </location>
</feature>
<evidence type="ECO:0000256" key="1">
    <source>
        <dbReference type="SAM" id="MobiDB-lite"/>
    </source>
</evidence>
<keyword evidence="4" id="KW-1185">Reference proteome</keyword>
<dbReference type="EMBL" id="CP067134">
    <property type="protein sequence ID" value="WCR11441.1"/>
    <property type="molecule type" value="Genomic_DNA"/>
</dbReference>
<dbReference type="NCBIfam" id="TIGR02098">
    <property type="entry name" value="MJ0042_CXXC"/>
    <property type="match status" value="1"/>
</dbReference>
<feature type="compositionally biased region" description="Low complexity" evidence="1">
    <location>
        <begin position="83"/>
        <end position="95"/>
    </location>
</feature>
<accession>A0ABY7SWW9</accession>
<protein>
    <submittedName>
        <fullName evidence="3">Zinc-ribbon domain-containing protein</fullName>
    </submittedName>
</protein>
<evidence type="ECO:0000259" key="2">
    <source>
        <dbReference type="Pfam" id="PF13717"/>
    </source>
</evidence>
<gene>
    <name evidence="3" type="ORF">JHW45_03310</name>
</gene>
<feature type="region of interest" description="Disordered" evidence="1">
    <location>
        <begin position="68"/>
        <end position="183"/>
    </location>
</feature>